<proteinExistence type="predicted"/>
<sequence>MSRYAAIDCGTNSLRLLISQVDNGQTTELVRTMEIVRLGEGVDETGNLSAAALARTRAVLETYADLMLEYRVSDVRMVATSATRDAANKDAFFRMTAEVLGCIRPGYCAEVISGEEEAALSFRGAVADLDPAQGPFCVIDLGGGSTECIVGDHDGTIHGAHSAQMGCVRLTERILGHNPPCDEEIELAANYVEACLEEVCELVPVAKARTFVGCAGTFTTLAALALGLEEYDPKAIHNAELRFDALRLLARHLVTETTEQRAANPVIHPGRADVIAGGSIIVQGILNMAEQHAGVSSLLVSEKDILDGMIAGLSERAAMMR</sequence>
<dbReference type="PANTHER" id="PTHR30005">
    <property type="entry name" value="EXOPOLYPHOSPHATASE"/>
    <property type="match status" value="1"/>
</dbReference>
<comment type="caution">
    <text evidence="2">The sequence shown here is derived from an EMBL/GenBank/DDBJ whole genome shotgun (WGS) entry which is preliminary data.</text>
</comment>
<dbReference type="Proteomes" id="UP000320791">
    <property type="component" value="Unassembled WGS sequence"/>
</dbReference>
<dbReference type="AlphaFoldDB" id="A0A5C5UDQ1"/>
<reference evidence="2 3" key="1">
    <citation type="submission" date="2019-08" db="EMBL/GenBank/DDBJ databases">
        <authorList>
            <person name="Lei W."/>
        </authorList>
    </citation>
    <scope>NUCLEOTIDE SEQUENCE [LARGE SCALE GENOMIC DNA]</scope>
    <source>
        <strain evidence="2 3">CCUG 58627</strain>
    </source>
</reference>
<dbReference type="Gene3D" id="3.30.420.150">
    <property type="entry name" value="Exopolyphosphatase. Domain 2"/>
    <property type="match status" value="1"/>
</dbReference>
<protein>
    <submittedName>
        <fullName evidence="2">Ppx/GppA family phosphatase</fullName>
    </submittedName>
</protein>
<accession>A0A5C5UDQ1</accession>
<name>A0A5C5UDQ1_9CORY</name>
<dbReference type="OrthoDB" id="9793035at2"/>
<dbReference type="SUPFAM" id="SSF53067">
    <property type="entry name" value="Actin-like ATPase domain"/>
    <property type="match status" value="2"/>
</dbReference>
<dbReference type="InterPro" id="IPR050273">
    <property type="entry name" value="GppA/Ppx_hydrolase"/>
</dbReference>
<organism evidence="2 3">
    <name type="scientific">Corynebacterium canis</name>
    <dbReference type="NCBI Taxonomy" id="679663"/>
    <lineage>
        <taxon>Bacteria</taxon>
        <taxon>Bacillati</taxon>
        <taxon>Actinomycetota</taxon>
        <taxon>Actinomycetes</taxon>
        <taxon>Mycobacteriales</taxon>
        <taxon>Corynebacteriaceae</taxon>
        <taxon>Corynebacterium</taxon>
    </lineage>
</organism>
<gene>
    <name evidence="2" type="ORF">FRX94_09500</name>
</gene>
<dbReference type="Gene3D" id="3.30.420.40">
    <property type="match status" value="1"/>
</dbReference>
<dbReference type="InterPro" id="IPR003695">
    <property type="entry name" value="Ppx_GppA_N"/>
</dbReference>
<dbReference type="RefSeq" id="WP_146324960.1">
    <property type="nucleotide sequence ID" value="NZ_BAABLR010000003.1"/>
</dbReference>
<dbReference type="Pfam" id="PF02541">
    <property type="entry name" value="Ppx-GppA"/>
    <property type="match status" value="1"/>
</dbReference>
<keyword evidence="3" id="KW-1185">Reference proteome</keyword>
<dbReference type="EMBL" id="VOHM01000021">
    <property type="protein sequence ID" value="TWT23998.1"/>
    <property type="molecule type" value="Genomic_DNA"/>
</dbReference>
<dbReference type="CDD" id="cd24119">
    <property type="entry name" value="ASKHA_NBD_MtPPX2-like"/>
    <property type="match status" value="1"/>
</dbReference>
<evidence type="ECO:0000313" key="3">
    <source>
        <dbReference type="Proteomes" id="UP000320791"/>
    </source>
</evidence>
<dbReference type="InterPro" id="IPR043129">
    <property type="entry name" value="ATPase_NBD"/>
</dbReference>
<evidence type="ECO:0000313" key="2">
    <source>
        <dbReference type="EMBL" id="TWT23998.1"/>
    </source>
</evidence>
<dbReference type="GO" id="GO:0016462">
    <property type="term" value="F:pyrophosphatase activity"/>
    <property type="evidence" value="ECO:0007669"/>
    <property type="project" value="TreeGrafter"/>
</dbReference>
<dbReference type="PANTHER" id="PTHR30005:SF13">
    <property type="entry name" value="EXOPOLYPHOSPHATASE 2"/>
    <property type="match status" value="1"/>
</dbReference>
<evidence type="ECO:0000259" key="1">
    <source>
        <dbReference type="Pfam" id="PF02541"/>
    </source>
</evidence>
<feature type="domain" description="Ppx/GppA phosphatase N-terminal" evidence="1">
    <location>
        <begin position="17"/>
        <end position="309"/>
    </location>
</feature>